<evidence type="ECO:0000313" key="4">
    <source>
        <dbReference type="Proteomes" id="UP000664859"/>
    </source>
</evidence>
<protein>
    <submittedName>
        <fullName evidence="3">Uncharacterized protein</fullName>
    </submittedName>
</protein>
<accession>A0A835YLP9</accession>
<keyword evidence="1" id="KW-0812">Transmembrane</keyword>
<proteinExistence type="predicted"/>
<dbReference type="Proteomes" id="UP000664859">
    <property type="component" value="Unassembled WGS sequence"/>
</dbReference>
<feature type="signal peptide" evidence="2">
    <location>
        <begin position="1"/>
        <end position="18"/>
    </location>
</feature>
<feature type="transmembrane region" description="Helical" evidence="1">
    <location>
        <begin position="73"/>
        <end position="95"/>
    </location>
</feature>
<sequence length="150" mass="15958">MFRKAVLGLAALACGASAFVVLPTHSIALRGAAAAPAHLPSAAHAHMHTSAPEQCSQLLLADDTTGDTVADTVVTGLTAASGLLFVFLVLGSAYLTFSDWQMKRRADKFDILGAPPKPVSQGEFREGGNRYYRRQAKKDKSLTEGIEEED</sequence>
<keyword evidence="1" id="KW-0472">Membrane</keyword>
<keyword evidence="2" id="KW-0732">Signal</keyword>
<evidence type="ECO:0000313" key="3">
    <source>
        <dbReference type="EMBL" id="KAG5177662.1"/>
    </source>
</evidence>
<name>A0A835YLP9_9STRA</name>
<evidence type="ECO:0000256" key="2">
    <source>
        <dbReference type="SAM" id="SignalP"/>
    </source>
</evidence>
<reference evidence="3" key="1">
    <citation type="submission" date="2021-02" db="EMBL/GenBank/DDBJ databases">
        <title>First Annotated Genome of the Yellow-green Alga Tribonema minus.</title>
        <authorList>
            <person name="Mahan K.M."/>
        </authorList>
    </citation>
    <scope>NUCLEOTIDE SEQUENCE</scope>
    <source>
        <strain evidence="3">UTEX B ZZ1240</strain>
    </source>
</reference>
<evidence type="ECO:0000256" key="1">
    <source>
        <dbReference type="SAM" id="Phobius"/>
    </source>
</evidence>
<feature type="chain" id="PRO_5032556953" evidence="2">
    <location>
        <begin position="19"/>
        <end position="150"/>
    </location>
</feature>
<gene>
    <name evidence="3" type="ORF">JKP88DRAFT_226373</name>
</gene>
<dbReference type="AlphaFoldDB" id="A0A835YLP9"/>
<keyword evidence="4" id="KW-1185">Reference proteome</keyword>
<keyword evidence="1" id="KW-1133">Transmembrane helix</keyword>
<organism evidence="3 4">
    <name type="scientific">Tribonema minus</name>
    <dbReference type="NCBI Taxonomy" id="303371"/>
    <lineage>
        <taxon>Eukaryota</taxon>
        <taxon>Sar</taxon>
        <taxon>Stramenopiles</taxon>
        <taxon>Ochrophyta</taxon>
        <taxon>PX clade</taxon>
        <taxon>Xanthophyceae</taxon>
        <taxon>Tribonematales</taxon>
        <taxon>Tribonemataceae</taxon>
        <taxon>Tribonema</taxon>
    </lineage>
</organism>
<dbReference type="EMBL" id="JAFCMP010000523">
    <property type="protein sequence ID" value="KAG5177662.1"/>
    <property type="molecule type" value="Genomic_DNA"/>
</dbReference>
<comment type="caution">
    <text evidence="3">The sequence shown here is derived from an EMBL/GenBank/DDBJ whole genome shotgun (WGS) entry which is preliminary data.</text>
</comment>